<proteinExistence type="predicted"/>
<dbReference type="KEGG" id="piv:NCTC13079_00163"/>
<organism evidence="2 3">
    <name type="scientific">Aedoeadaptatus ivorii</name>
    <dbReference type="NCBI Taxonomy" id="54006"/>
    <lineage>
        <taxon>Bacteria</taxon>
        <taxon>Bacillati</taxon>
        <taxon>Bacillota</taxon>
        <taxon>Tissierellia</taxon>
        <taxon>Tissierellales</taxon>
        <taxon>Peptoniphilaceae</taxon>
        <taxon>Aedoeadaptatus</taxon>
    </lineage>
</organism>
<evidence type="ECO:0000313" key="3">
    <source>
        <dbReference type="Proteomes" id="UP000269544"/>
    </source>
</evidence>
<dbReference type="Pfam" id="PF09376">
    <property type="entry name" value="NurA"/>
    <property type="match status" value="1"/>
</dbReference>
<dbReference type="SMART" id="SM00933">
    <property type="entry name" value="NurA"/>
    <property type="match status" value="1"/>
</dbReference>
<dbReference type="OrthoDB" id="2986419at2"/>
<sequence>MRQEDIVHFQRQIEALNDALHRKYDGLLSMTRADLGKRITPEIGTFTPLTRLSDGELRAVGSLYGVDGSTAGKGGAHPHYVLLFQGLALSTRGAEERVRKLYTPVLTDDDAVTAEKLADRYLAESELEAAIRIVEEDEDRKDPAVLIMDGGLLRYKIHARDKWEELRALCLREGVLLVGAIKDVKTREIASRTGKEGFYDREFLAGKLDYGELLLLAERDEEDAESKESAGLRSGFYRPSKRWEVVGLDVLEEQADRLVSLARLLFTLTPQRGRGVPYWIDVVDKRAKISPRDVEMLLEEGMDRDLMERFFVSERERRV</sequence>
<feature type="domain" description="NurA" evidence="1">
    <location>
        <begin position="61"/>
        <end position="289"/>
    </location>
</feature>
<protein>
    <submittedName>
        <fullName evidence="2">NurA domain</fullName>
    </submittedName>
</protein>
<evidence type="ECO:0000259" key="1">
    <source>
        <dbReference type="SMART" id="SM00933"/>
    </source>
</evidence>
<name>A0A448UZP3_9FIRM</name>
<dbReference type="RefSeq" id="WP_126464642.1">
    <property type="nucleotide sequence ID" value="NZ_LR134523.1"/>
</dbReference>
<accession>A0A448UZP3</accession>
<dbReference type="AlphaFoldDB" id="A0A448UZP3"/>
<keyword evidence="3" id="KW-1185">Reference proteome</keyword>
<evidence type="ECO:0000313" key="2">
    <source>
        <dbReference type="EMBL" id="VEJ34455.1"/>
    </source>
</evidence>
<reference evidence="2 3" key="1">
    <citation type="submission" date="2018-12" db="EMBL/GenBank/DDBJ databases">
        <authorList>
            <consortium name="Pathogen Informatics"/>
        </authorList>
    </citation>
    <scope>NUCLEOTIDE SEQUENCE [LARGE SCALE GENOMIC DNA]</scope>
    <source>
        <strain evidence="2 3">NCTC13079</strain>
    </source>
</reference>
<gene>
    <name evidence="2" type="ORF">NCTC13079_00163</name>
</gene>
<dbReference type="Proteomes" id="UP000269544">
    <property type="component" value="Chromosome"/>
</dbReference>
<dbReference type="EMBL" id="LR134523">
    <property type="protein sequence ID" value="VEJ34455.1"/>
    <property type="molecule type" value="Genomic_DNA"/>
</dbReference>
<dbReference type="InterPro" id="IPR018977">
    <property type="entry name" value="NurA_domain"/>
</dbReference>